<keyword evidence="4" id="KW-0645">Protease</keyword>
<evidence type="ECO:0000313" key="13">
    <source>
        <dbReference type="EMBL" id="RIA90882.1"/>
    </source>
</evidence>
<dbReference type="STRING" id="658196.A0A397SZ76"/>
<evidence type="ECO:0000256" key="11">
    <source>
        <dbReference type="PIRSR" id="PIRSR600223-1"/>
    </source>
</evidence>
<keyword evidence="10" id="KW-0472">Membrane</keyword>
<dbReference type="Gene3D" id="2.10.109.10">
    <property type="entry name" value="Umud Fragment, subunit A"/>
    <property type="match status" value="1"/>
</dbReference>
<dbReference type="InterPro" id="IPR037730">
    <property type="entry name" value="IMP2"/>
</dbReference>
<dbReference type="InterPro" id="IPR019533">
    <property type="entry name" value="Peptidase_S26"/>
</dbReference>
<dbReference type="Proteomes" id="UP000265703">
    <property type="component" value="Unassembled WGS sequence"/>
</dbReference>
<gene>
    <name evidence="13" type="ORF">C1645_737539</name>
</gene>
<feature type="domain" description="Peptidase S26" evidence="12">
    <location>
        <begin position="112"/>
        <end position="152"/>
    </location>
</feature>
<evidence type="ECO:0000313" key="14">
    <source>
        <dbReference type="Proteomes" id="UP000265703"/>
    </source>
</evidence>
<dbReference type="PANTHER" id="PTHR46041">
    <property type="entry name" value="MITOCHONDRIAL INNER MEMBRANE PROTEASE SUBUNIT 2"/>
    <property type="match status" value="1"/>
</dbReference>
<dbReference type="CDD" id="cd06530">
    <property type="entry name" value="S26_SPase_I"/>
    <property type="match status" value="1"/>
</dbReference>
<protein>
    <recommendedName>
        <fullName evidence="3">Mitochondrial inner membrane protease subunit 2</fullName>
    </recommendedName>
</protein>
<keyword evidence="6" id="KW-0999">Mitochondrion inner membrane</keyword>
<dbReference type="EMBL" id="QKYT01000168">
    <property type="protein sequence ID" value="RIA90882.1"/>
    <property type="molecule type" value="Genomic_DNA"/>
</dbReference>
<evidence type="ECO:0000256" key="7">
    <source>
        <dbReference type="ARBA" id="ARBA00022801"/>
    </source>
</evidence>
<proteinExistence type="inferred from homology"/>
<dbReference type="AlphaFoldDB" id="A0A397SZ76"/>
<evidence type="ECO:0000256" key="5">
    <source>
        <dbReference type="ARBA" id="ARBA00022692"/>
    </source>
</evidence>
<dbReference type="PRINTS" id="PR00727">
    <property type="entry name" value="LEADERPTASE"/>
</dbReference>
<keyword evidence="8" id="KW-1133">Transmembrane helix</keyword>
<dbReference type="GO" id="GO:0006465">
    <property type="term" value="P:signal peptide processing"/>
    <property type="evidence" value="ECO:0007669"/>
    <property type="project" value="InterPro"/>
</dbReference>
<keyword evidence="14" id="KW-1185">Reference proteome</keyword>
<evidence type="ECO:0000256" key="1">
    <source>
        <dbReference type="ARBA" id="ARBA00004434"/>
    </source>
</evidence>
<dbReference type="GO" id="GO:0006627">
    <property type="term" value="P:protein processing involved in protein targeting to mitochondrion"/>
    <property type="evidence" value="ECO:0007669"/>
    <property type="project" value="InterPro"/>
</dbReference>
<dbReference type="GO" id="GO:0004252">
    <property type="term" value="F:serine-type endopeptidase activity"/>
    <property type="evidence" value="ECO:0007669"/>
    <property type="project" value="InterPro"/>
</dbReference>
<evidence type="ECO:0000256" key="8">
    <source>
        <dbReference type="ARBA" id="ARBA00022989"/>
    </source>
</evidence>
<dbReference type="SUPFAM" id="SSF51306">
    <property type="entry name" value="LexA/Signal peptidase"/>
    <property type="match status" value="1"/>
</dbReference>
<evidence type="ECO:0000256" key="9">
    <source>
        <dbReference type="ARBA" id="ARBA00023128"/>
    </source>
</evidence>
<evidence type="ECO:0000256" key="4">
    <source>
        <dbReference type="ARBA" id="ARBA00022670"/>
    </source>
</evidence>
<keyword evidence="7" id="KW-0378">Hydrolase</keyword>
<sequence>MIMSNLFHNPNVRTFIRAAAWGPVILFFVEHGYSIGSIQGRSMQPTFNPDSNKLRRDIVLLNRWIAVTHEYSRGDVVTLYAPDDPDRMITKRIIALEGDTVYTLPPYPDKFVRIPKGHCWVEGDDVYHSKDSNEYGPVPLALINAKVSYILWPFSRFSKVERVESSRVSVFKGDIKIEK</sequence>
<dbReference type="GO" id="GO:0042720">
    <property type="term" value="C:mitochondrial inner membrane peptidase complex"/>
    <property type="evidence" value="ECO:0007669"/>
    <property type="project" value="InterPro"/>
</dbReference>
<evidence type="ECO:0000256" key="3">
    <source>
        <dbReference type="ARBA" id="ARBA00013650"/>
    </source>
</evidence>
<evidence type="ECO:0000256" key="10">
    <source>
        <dbReference type="ARBA" id="ARBA00023136"/>
    </source>
</evidence>
<dbReference type="InterPro" id="IPR000223">
    <property type="entry name" value="Pept_S26A_signal_pept_1"/>
</dbReference>
<organism evidence="13 14">
    <name type="scientific">Glomus cerebriforme</name>
    <dbReference type="NCBI Taxonomy" id="658196"/>
    <lineage>
        <taxon>Eukaryota</taxon>
        <taxon>Fungi</taxon>
        <taxon>Fungi incertae sedis</taxon>
        <taxon>Mucoromycota</taxon>
        <taxon>Glomeromycotina</taxon>
        <taxon>Glomeromycetes</taxon>
        <taxon>Glomerales</taxon>
        <taxon>Glomeraceae</taxon>
        <taxon>Glomus</taxon>
    </lineage>
</organism>
<name>A0A397SZ76_9GLOM</name>
<keyword evidence="9" id="KW-0496">Mitochondrion</keyword>
<keyword evidence="5" id="KW-0812">Transmembrane</keyword>
<accession>A0A397SZ76</accession>
<dbReference type="InterPro" id="IPR036286">
    <property type="entry name" value="LexA/Signal_pep-like_sf"/>
</dbReference>
<comment type="similarity">
    <text evidence="2">Belongs to the peptidase S26 family. IMP2 subfamily.</text>
</comment>
<reference evidence="13 14" key="1">
    <citation type="submission" date="2018-06" db="EMBL/GenBank/DDBJ databases">
        <title>Comparative genomics reveals the genomic features of Rhizophagus irregularis, R. cerebriforme, R. diaphanum and Gigaspora rosea, and their symbiotic lifestyle signature.</title>
        <authorList>
            <person name="Morin E."/>
            <person name="San Clemente H."/>
            <person name="Chen E.C.H."/>
            <person name="De La Providencia I."/>
            <person name="Hainaut M."/>
            <person name="Kuo A."/>
            <person name="Kohler A."/>
            <person name="Murat C."/>
            <person name="Tang N."/>
            <person name="Roy S."/>
            <person name="Loubradou J."/>
            <person name="Henrissat B."/>
            <person name="Grigoriev I.V."/>
            <person name="Corradi N."/>
            <person name="Roux C."/>
            <person name="Martin F.M."/>
        </authorList>
    </citation>
    <scope>NUCLEOTIDE SEQUENCE [LARGE SCALE GENOMIC DNA]</scope>
    <source>
        <strain evidence="13 14">DAOM 227022</strain>
    </source>
</reference>
<dbReference type="FunFam" id="2.10.109.10:FF:000005">
    <property type="entry name" value="Mitochondrial inner membrane protease subunit"/>
    <property type="match status" value="1"/>
</dbReference>
<evidence type="ECO:0000256" key="6">
    <source>
        <dbReference type="ARBA" id="ARBA00022792"/>
    </source>
</evidence>
<dbReference type="PANTHER" id="PTHR46041:SF2">
    <property type="entry name" value="MITOCHONDRIAL INNER MEMBRANE PROTEASE SUBUNIT 2"/>
    <property type="match status" value="1"/>
</dbReference>
<comment type="caution">
    <text evidence="13">The sequence shown here is derived from an EMBL/GenBank/DDBJ whole genome shotgun (WGS) entry which is preliminary data.</text>
</comment>
<evidence type="ECO:0000256" key="2">
    <source>
        <dbReference type="ARBA" id="ARBA00007066"/>
    </source>
</evidence>
<feature type="active site" evidence="11">
    <location>
        <position position="91"/>
    </location>
</feature>
<feature type="active site" evidence="11">
    <location>
        <position position="42"/>
    </location>
</feature>
<dbReference type="Pfam" id="PF10502">
    <property type="entry name" value="Peptidase_S26"/>
    <property type="match status" value="2"/>
</dbReference>
<evidence type="ECO:0000259" key="12">
    <source>
        <dbReference type="Pfam" id="PF10502"/>
    </source>
</evidence>
<dbReference type="OrthoDB" id="308440at2759"/>
<feature type="domain" description="Peptidase S26" evidence="12">
    <location>
        <begin position="25"/>
        <end position="101"/>
    </location>
</feature>
<comment type="subcellular location">
    <subcellularLocation>
        <location evidence="1">Mitochondrion inner membrane</location>
        <topology evidence="1">Single-pass membrane protein</topology>
    </subcellularLocation>
</comment>